<name>A0A0G4IQR6_PLABS</name>
<evidence type="ECO:0000313" key="4">
    <source>
        <dbReference type="Proteomes" id="UP000039324"/>
    </source>
</evidence>
<evidence type="ECO:0000256" key="1">
    <source>
        <dbReference type="SAM" id="MobiDB-lite"/>
    </source>
</evidence>
<evidence type="ECO:0000313" key="5">
    <source>
        <dbReference type="Proteomes" id="UP000290189"/>
    </source>
</evidence>
<evidence type="ECO:0000313" key="2">
    <source>
        <dbReference type="EMBL" id="CEO97703.1"/>
    </source>
</evidence>
<organism evidence="2 4">
    <name type="scientific">Plasmodiophora brassicae</name>
    <name type="common">Clubroot disease agent</name>
    <dbReference type="NCBI Taxonomy" id="37360"/>
    <lineage>
        <taxon>Eukaryota</taxon>
        <taxon>Sar</taxon>
        <taxon>Rhizaria</taxon>
        <taxon>Endomyxa</taxon>
        <taxon>Phytomyxea</taxon>
        <taxon>Plasmodiophorida</taxon>
        <taxon>Plasmodiophoridae</taxon>
        <taxon>Plasmodiophora</taxon>
    </lineage>
</organism>
<keyword evidence="4" id="KW-1185">Reference proteome</keyword>
<feature type="region of interest" description="Disordered" evidence="1">
    <location>
        <begin position="33"/>
        <end position="52"/>
    </location>
</feature>
<protein>
    <submittedName>
        <fullName evidence="2">Uncharacterized protein</fullName>
    </submittedName>
</protein>
<dbReference type="Proteomes" id="UP000290189">
    <property type="component" value="Unassembled WGS sequence"/>
</dbReference>
<reference evidence="2 4" key="1">
    <citation type="submission" date="2015-02" db="EMBL/GenBank/DDBJ databases">
        <authorList>
            <person name="Chooi Y.-H."/>
        </authorList>
    </citation>
    <scope>NUCLEOTIDE SEQUENCE [LARGE SCALE GENOMIC DNA]</scope>
    <source>
        <strain evidence="2">E3</strain>
    </source>
</reference>
<dbReference type="EMBL" id="CDSF01000080">
    <property type="protein sequence ID" value="CEO97703.1"/>
    <property type="molecule type" value="Genomic_DNA"/>
</dbReference>
<keyword evidence="3" id="KW-0496">Mitochondrion</keyword>
<evidence type="ECO:0000313" key="3">
    <source>
        <dbReference type="EMBL" id="SPQ98246.1"/>
    </source>
</evidence>
<geneLocation type="mitochondrion" evidence="3"/>
<dbReference type="Proteomes" id="UP000039324">
    <property type="component" value="Unassembled WGS sequence"/>
</dbReference>
<dbReference type="EMBL" id="OVEO01000009">
    <property type="protein sequence ID" value="SPQ98246.1"/>
    <property type="molecule type" value="Genomic_DNA"/>
</dbReference>
<gene>
    <name evidence="2" type="ORF">PBRA_005816</name>
    <name evidence="3" type="ORF">PLBR_LOCUS5461</name>
</gene>
<dbReference type="AlphaFoldDB" id="A0A0G4IQR6"/>
<proteinExistence type="predicted"/>
<sequence length="69" mass="8184">MEARSPIQPVVLVQRKRGRSSWQVLLVRIHPLSQSPQRPSDHQPAPRQSQPLQRIQVQFRLRPLLRRTF</sequence>
<reference evidence="3 5" key="2">
    <citation type="submission" date="2018-03" db="EMBL/GenBank/DDBJ databases">
        <authorList>
            <person name="Fogelqvist J."/>
        </authorList>
    </citation>
    <scope>NUCLEOTIDE SEQUENCE [LARGE SCALE GENOMIC DNA]</scope>
</reference>
<accession>A0A0G4IQR6</accession>